<dbReference type="InterPro" id="IPR016181">
    <property type="entry name" value="Acyl_CoA_acyltransferase"/>
</dbReference>
<sequence>MSIISRCPVAGETDLQQIADLVKTCEIDGLLDEDKSIADLKWIVTTSSVRSRRLWKDSNGHLRGFGQLWIPEPDEQLDGYLWFYVDPKDALQNSFIDGIIPLETEILDWAENRLREIGNKSGLSIHLHTKTRAEALIRISTLERHNFSLERTFLTLVKSDMEALPTPEFPSGFTLRSVEAPRDNQAWVDLYNKSFMDHWDHHDLTLSSFQDWQEDPNYQPEFDLVAIAPDGTFAALCQSSLQTALPHSSKTGWISWLGTRRGFRRMGLGRSILLAAMQRLYRAGATSIKLGVDADSATGATRLYDAMGFHPVQSWLSYVKTL</sequence>
<evidence type="ECO:0000313" key="2">
    <source>
        <dbReference type="EMBL" id="MBO0347996.1"/>
    </source>
</evidence>
<dbReference type="SUPFAM" id="SSF55729">
    <property type="entry name" value="Acyl-CoA N-acyltransferases (Nat)"/>
    <property type="match status" value="1"/>
</dbReference>
<comment type="caution">
    <text evidence="2">The sequence shown here is derived from an EMBL/GenBank/DDBJ whole genome shotgun (WGS) entry which is preliminary data.</text>
</comment>
<feature type="domain" description="N-acetyltransferase" evidence="1">
    <location>
        <begin position="173"/>
        <end position="322"/>
    </location>
</feature>
<dbReference type="PROSITE" id="PS51186">
    <property type="entry name" value="GNAT"/>
    <property type="match status" value="1"/>
</dbReference>
<dbReference type="Pfam" id="PF00583">
    <property type="entry name" value="Acetyltransf_1"/>
    <property type="match status" value="1"/>
</dbReference>
<name>A0ABS3FMW8_9CYAN</name>
<dbReference type="InterPro" id="IPR000182">
    <property type="entry name" value="GNAT_dom"/>
</dbReference>
<keyword evidence="3" id="KW-1185">Reference proteome</keyword>
<organism evidence="2 3">
    <name type="scientific">Phormidium pseudopriestleyi FRX01</name>
    <dbReference type="NCBI Taxonomy" id="1759528"/>
    <lineage>
        <taxon>Bacteria</taxon>
        <taxon>Bacillati</taxon>
        <taxon>Cyanobacteriota</taxon>
        <taxon>Cyanophyceae</taxon>
        <taxon>Oscillatoriophycideae</taxon>
        <taxon>Oscillatoriales</taxon>
        <taxon>Oscillatoriaceae</taxon>
        <taxon>Phormidium</taxon>
    </lineage>
</organism>
<dbReference type="Gene3D" id="3.40.630.30">
    <property type="match status" value="1"/>
</dbReference>
<evidence type="ECO:0000259" key="1">
    <source>
        <dbReference type="PROSITE" id="PS51186"/>
    </source>
</evidence>
<reference evidence="2 3" key="1">
    <citation type="submission" date="2021-03" db="EMBL/GenBank/DDBJ databases">
        <title>Metabolic Capacity of the Antarctic Cyanobacterium Phormidium pseudopriestleyi that Sustains Oxygenic Photosynthesis in the Presence of Hydrogen Sulfide.</title>
        <authorList>
            <person name="Lumian J.E."/>
            <person name="Jungblut A.D."/>
            <person name="Dillon M.L."/>
            <person name="Hawes I."/>
            <person name="Doran P.T."/>
            <person name="Mackey T.J."/>
            <person name="Dick G.J."/>
            <person name="Grettenberger C.L."/>
            <person name="Sumner D.Y."/>
        </authorList>
    </citation>
    <scope>NUCLEOTIDE SEQUENCE [LARGE SCALE GENOMIC DNA]</scope>
    <source>
        <strain evidence="2 3">FRX01</strain>
    </source>
</reference>
<dbReference type="EMBL" id="JAFLQW010000060">
    <property type="protein sequence ID" value="MBO0347996.1"/>
    <property type="molecule type" value="Genomic_DNA"/>
</dbReference>
<accession>A0ABS3FMW8</accession>
<dbReference type="CDD" id="cd04301">
    <property type="entry name" value="NAT_SF"/>
    <property type="match status" value="1"/>
</dbReference>
<dbReference type="RefSeq" id="WP_207086567.1">
    <property type="nucleotide sequence ID" value="NZ_JAFLQW010000060.1"/>
</dbReference>
<evidence type="ECO:0000313" key="3">
    <source>
        <dbReference type="Proteomes" id="UP000664844"/>
    </source>
</evidence>
<proteinExistence type="predicted"/>
<dbReference type="Proteomes" id="UP000664844">
    <property type="component" value="Unassembled WGS sequence"/>
</dbReference>
<gene>
    <name evidence="2" type="ORF">J0895_02520</name>
</gene>
<protein>
    <submittedName>
        <fullName evidence="2">GNAT family N-acetyltransferase</fullName>
    </submittedName>
</protein>